<name>A0A429GGQ5_9CREN</name>
<dbReference type="Proteomes" id="UP000277582">
    <property type="component" value="Unassembled WGS sequence"/>
</dbReference>
<evidence type="ECO:0000313" key="3">
    <source>
        <dbReference type="EMBL" id="RZN59247.1"/>
    </source>
</evidence>
<dbReference type="EMBL" id="RXII01000107">
    <property type="protein sequence ID" value="RZN59247.1"/>
    <property type="molecule type" value="Genomic_DNA"/>
</dbReference>
<keyword evidence="1" id="KW-0812">Transmembrane</keyword>
<feature type="transmembrane region" description="Helical" evidence="1">
    <location>
        <begin position="7"/>
        <end position="27"/>
    </location>
</feature>
<reference evidence="2 4" key="1">
    <citation type="submission" date="2018-10" db="EMBL/GenBank/DDBJ databases">
        <title>Co-occurring genomic capacity for anaerobic methane metabolism and dissimilatory sulfite reduction discovered in the Korarchaeota.</title>
        <authorList>
            <person name="Mckay L.J."/>
            <person name="Dlakic M."/>
            <person name="Fields M.W."/>
            <person name="Delmont T.O."/>
            <person name="Eren A.M."/>
            <person name="Jay Z.J."/>
            <person name="Klingelsmith K.B."/>
            <person name="Rusch D.B."/>
            <person name="Inskeep W.P."/>
        </authorList>
    </citation>
    <scope>NUCLEOTIDE SEQUENCE [LARGE SCALE GENOMIC DNA]</scope>
    <source>
        <strain evidence="2 4">MDKW</strain>
    </source>
</reference>
<feature type="transmembrane region" description="Helical" evidence="1">
    <location>
        <begin position="126"/>
        <end position="144"/>
    </location>
</feature>
<comment type="caution">
    <text evidence="2">The sequence shown here is derived from an EMBL/GenBank/DDBJ whole genome shotgun (WGS) entry which is preliminary data.</text>
</comment>
<dbReference type="AlphaFoldDB" id="A0A429GGQ5"/>
<proteinExistence type="predicted"/>
<evidence type="ECO:0000313" key="4">
    <source>
        <dbReference type="Proteomes" id="UP000277582"/>
    </source>
</evidence>
<keyword evidence="1" id="KW-0472">Membrane</keyword>
<dbReference type="Proteomes" id="UP000316217">
    <property type="component" value="Unassembled WGS sequence"/>
</dbReference>
<dbReference type="RefSeq" id="WP_125672070.1">
    <property type="nucleotide sequence ID" value="NZ_RCOS01000129.1"/>
</dbReference>
<gene>
    <name evidence="2" type="ORF">D6D85_11330</name>
    <name evidence="3" type="ORF">EF810_06930</name>
</gene>
<evidence type="ECO:0000313" key="5">
    <source>
        <dbReference type="Proteomes" id="UP000316217"/>
    </source>
</evidence>
<sequence length="148" mass="16245">MNLRRVGSFLISLGISISVGLLFNPVITQTTAASRVSLSEGEVLYSKIYLLGTGHIVRILAPDGFNGSFILMSPDGRTEINRSLGGPLMIEVHPSGRGWHILSIRSFYDQSTDIAYEVTRMGDPDWSAILEALIISCAGLLIFLKYRE</sequence>
<evidence type="ECO:0000256" key="1">
    <source>
        <dbReference type="SAM" id="Phobius"/>
    </source>
</evidence>
<dbReference type="EMBL" id="RCOS01000129">
    <property type="protein sequence ID" value="RSN73080.1"/>
    <property type="molecule type" value="Genomic_DNA"/>
</dbReference>
<evidence type="ECO:0000313" key="2">
    <source>
        <dbReference type="EMBL" id="RSN73080.1"/>
    </source>
</evidence>
<keyword evidence="1" id="KW-1133">Transmembrane helix</keyword>
<organism evidence="2 4">
    <name type="scientific">Candidatus Methanodesulfokora washburnensis</name>
    <dbReference type="NCBI Taxonomy" id="2478471"/>
    <lineage>
        <taxon>Archaea</taxon>
        <taxon>Thermoproteota</taxon>
        <taxon>Candidatus Korarchaeia</taxon>
        <taxon>Candidatus Korarchaeia incertae sedis</taxon>
        <taxon>Candidatus Methanodesulfokora</taxon>
    </lineage>
</organism>
<accession>A0A429GGQ5</accession>
<protein>
    <submittedName>
        <fullName evidence="2">Uncharacterized protein</fullName>
    </submittedName>
</protein>
<reference evidence="3 5" key="2">
    <citation type="journal article" date="2019" name="Nat. Microbiol.">
        <title>Wide diversity of methane and short-chain alkane metabolisms in uncultured archaea.</title>
        <authorList>
            <person name="Borrel G."/>
            <person name="Adam P.S."/>
            <person name="McKay L.J."/>
            <person name="Chen L.X."/>
            <person name="Sierra-Garcia I.N."/>
            <person name="Sieber C.M."/>
            <person name="Letourneur Q."/>
            <person name="Ghozlane A."/>
            <person name="Andersen G.L."/>
            <person name="Li W.J."/>
            <person name="Hallam S.J."/>
            <person name="Muyzer G."/>
            <person name="de Oliveira V.M."/>
            <person name="Inskeep W.P."/>
            <person name="Banfield J.F."/>
            <person name="Gribaldo S."/>
        </authorList>
    </citation>
    <scope>NUCLEOTIDE SEQUENCE [LARGE SCALE GENOMIC DNA]</scope>
    <source>
        <strain evidence="3">NM4</strain>
    </source>
</reference>
<keyword evidence="4" id="KW-1185">Reference proteome</keyword>